<organism evidence="4 5">
    <name type="scientific">Candidatus Rhodobacter oscarellae</name>
    <dbReference type="NCBI Taxonomy" id="1675527"/>
    <lineage>
        <taxon>Bacteria</taxon>
        <taxon>Pseudomonadati</taxon>
        <taxon>Pseudomonadota</taxon>
        <taxon>Alphaproteobacteria</taxon>
        <taxon>Rhodobacterales</taxon>
        <taxon>Rhodobacter group</taxon>
        <taxon>Rhodobacter</taxon>
    </lineage>
</organism>
<name>A0A0J9E9D6_9RHOB</name>
<evidence type="ECO:0000313" key="4">
    <source>
        <dbReference type="EMBL" id="KMW59407.1"/>
    </source>
</evidence>
<dbReference type="PATRIC" id="fig|1675527.3.peg.4592"/>
<dbReference type="AlphaFoldDB" id="A0A0J9E9D6"/>
<evidence type="ECO:0000256" key="1">
    <source>
        <dbReference type="ARBA" id="ARBA00010062"/>
    </source>
</evidence>
<dbReference type="InterPro" id="IPR028082">
    <property type="entry name" value="Peripla_BP_I"/>
</dbReference>
<dbReference type="Pfam" id="PF13458">
    <property type="entry name" value="Peripla_BP_6"/>
    <property type="match status" value="1"/>
</dbReference>
<keyword evidence="4" id="KW-0675">Receptor</keyword>
<gene>
    <name evidence="4" type="ORF">AIOL_004389</name>
</gene>
<feature type="domain" description="Leucine-binding protein" evidence="3">
    <location>
        <begin position="4"/>
        <end position="173"/>
    </location>
</feature>
<keyword evidence="2" id="KW-0732">Signal</keyword>
<dbReference type="STRING" id="1675527.AIOL_004389"/>
<proteinExistence type="inferred from homology"/>
<dbReference type="Gene3D" id="3.40.50.2300">
    <property type="match status" value="2"/>
</dbReference>
<dbReference type="EMBL" id="LFTY01000002">
    <property type="protein sequence ID" value="KMW59407.1"/>
    <property type="molecule type" value="Genomic_DNA"/>
</dbReference>
<accession>A0A0J9E9D6</accession>
<evidence type="ECO:0000259" key="3">
    <source>
        <dbReference type="Pfam" id="PF13458"/>
    </source>
</evidence>
<keyword evidence="5" id="KW-1185">Reference proteome</keyword>
<comment type="similarity">
    <text evidence="1">Belongs to the leucine-binding protein family.</text>
</comment>
<sequence>MPALLLPLTGSNAGLGQRMAKAVWLQEDLGGLPRRTLVLDAGETPEQAVSAAQDATQRGANLLIGPLLRDQTPSVVRAAGQVPVMTLSNDNALAQAGAWVFGVTPKQSADAVLRYAKSARSKRVVLLDSGDALSARAASALDQGARKAGIARVTKIPASTASEQIANALRQAGGGEMPDILYVPASDDRAQSQAIAAVGAGVTTIGSLQWSGLSRDAFLRLDKACYTGPDPVQFNRLSAAYMAQLDEQMGVIAALAVDAVALAHQVGGGPALDRKKPAQGLLGQYQFLPDRTLKRELAVLRINGGAVERVA</sequence>
<evidence type="ECO:0000313" key="5">
    <source>
        <dbReference type="Proteomes" id="UP000037178"/>
    </source>
</evidence>
<evidence type="ECO:0000256" key="2">
    <source>
        <dbReference type="ARBA" id="ARBA00022729"/>
    </source>
</evidence>
<comment type="caution">
    <text evidence="4">The sequence shown here is derived from an EMBL/GenBank/DDBJ whole genome shotgun (WGS) entry which is preliminary data.</text>
</comment>
<reference evidence="4 5" key="1">
    <citation type="submission" date="2015-06" db="EMBL/GenBank/DDBJ databases">
        <title>Draft genome sequence of an Alphaproteobacteria species associated to the Mediterranean sponge Oscarella lobularis.</title>
        <authorList>
            <person name="Jourda C."/>
            <person name="Santini S."/>
            <person name="Claverie J.-M."/>
        </authorList>
    </citation>
    <scope>NUCLEOTIDE SEQUENCE [LARGE SCALE GENOMIC DNA]</scope>
    <source>
        <strain evidence="4">IGS</strain>
    </source>
</reference>
<dbReference type="SUPFAM" id="SSF53822">
    <property type="entry name" value="Periplasmic binding protein-like I"/>
    <property type="match status" value="1"/>
</dbReference>
<dbReference type="InterPro" id="IPR028081">
    <property type="entry name" value="Leu-bd"/>
</dbReference>
<protein>
    <submittedName>
        <fullName evidence="4">Extracellular ligand-binding receptor</fullName>
    </submittedName>
</protein>
<dbReference type="Proteomes" id="UP000037178">
    <property type="component" value="Unassembled WGS sequence"/>
</dbReference>